<protein>
    <submittedName>
        <fullName evidence="7">Transcriptional regulator BetI</fullName>
    </submittedName>
</protein>
<evidence type="ECO:0000256" key="1">
    <source>
        <dbReference type="ARBA" id="ARBA00022491"/>
    </source>
</evidence>
<dbReference type="SUPFAM" id="SSF46689">
    <property type="entry name" value="Homeodomain-like"/>
    <property type="match status" value="1"/>
</dbReference>
<sequence length="170" mass="18318">MRSVAAEAGVSLRLVQYYFTSKQQLLVGALRRLEEQSNERWRARLTRIGADPTPWQVLTAFIEEALPTDPPSRNFYRVSSAFSGLASTDPALAAEPLAGGVGRLRAAVAAAFDDASRAGELAAGADPGLEADTLVALCNGLSTSVIIGHHTPERAVEIASYHLDRLFRKR</sequence>
<evidence type="ECO:0000256" key="3">
    <source>
        <dbReference type="ARBA" id="ARBA00023125"/>
    </source>
</evidence>
<evidence type="ECO:0000313" key="7">
    <source>
        <dbReference type="EMBL" id="VDR37942.1"/>
    </source>
</evidence>
<keyword evidence="2" id="KW-0805">Transcription regulation</keyword>
<dbReference type="Gene3D" id="1.10.357.10">
    <property type="entry name" value="Tetracycline Repressor, domain 2"/>
    <property type="match status" value="1"/>
</dbReference>
<dbReference type="InterPro" id="IPR036271">
    <property type="entry name" value="Tet_transcr_reg_TetR-rel_C_sf"/>
</dbReference>
<dbReference type="GO" id="GO:0003700">
    <property type="term" value="F:DNA-binding transcription factor activity"/>
    <property type="evidence" value="ECO:0007669"/>
    <property type="project" value="TreeGrafter"/>
</dbReference>
<dbReference type="AlphaFoldDB" id="A0A3P8LDC1"/>
<evidence type="ECO:0000259" key="6">
    <source>
        <dbReference type="PROSITE" id="PS50977"/>
    </source>
</evidence>
<evidence type="ECO:0000256" key="5">
    <source>
        <dbReference type="PROSITE-ProRule" id="PRU00335"/>
    </source>
</evidence>
<evidence type="ECO:0000256" key="2">
    <source>
        <dbReference type="ARBA" id="ARBA00023015"/>
    </source>
</evidence>
<organism evidence="7 8">
    <name type="scientific">Tsukamurella paurometabola</name>
    <name type="common">Corynebacterium paurometabolum</name>
    <dbReference type="NCBI Taxonomy" id="2061"/>
    <lineage>
        <taxon>Bacteria</taxon>
        <taxon>Bacillati</taxon>
        <taxon>Actinomycetota</taxon>
        <taxon>Actinomycetes</taxon>
        <taxon>Mycobacteriales</taxon>
        <taxon>Tsukamurellaceae</taxon>
        <taxon>Tsukamurella</taxon>
    </lineage>
</organism>
<dbReference type="InterPro" id="IPR039538">
    <property type="entry name" value="BetI_C"/>
</dbReference>
<keyword evidence="4" id="KW-0804">Transcription</keyword>
<dbReference type="SUPFAM" id="SSF48498">
    <property type="entry name" value="Tetracyclin repressor-like, C-terminal domain"/>
    <property type="match status" value="1"/>
</dbReference>
<keyword evidence="3 5" id="KW-0238">DNA-binding</keyword>
<dbReference type="InterPro" id="IPR001647">
    <property type="entry name" value="HTH_TetR"/>
</dbReference>
<evidence type="ECO:0000313" key="8">
    <source>
        <dbReference type="Proteomes" id="UP000271626"/>
    </source>
</evidence>
<dbReference type="InterPro" id="IPR009057">
    <property type="entry name" value="Homeodomain-like_sf"/>
</dbReference>
<dbReference type="Pfam" id="PF13977">
    <property type="entry name" value="TetR_C_6"/>
    <property type="match status" value="1"/>
</dbReference>
<dbReference type="EMBL" id="LR131273">
    <property type="protein sequence ID" value="VDR37942.1"/>
    <property type="molecule type" value="Genomic_DNA"/>
</dbReference>
<dbReference type="PROSITE" id="PS50977">
    <property type="entry name" value="HTH_TETR_2"/>
    <property type="match status" value="1"/>
</dbReference>
<gene>
    <name evidence="7" type="ORF">NCTC10741_01055</name>
</gene>
<proteinExistence type="predicted"/>
<comment type="caution">
    <text evidence="5">Lacks conserved residue(s) required for the propagation of feature annotation.</text>
</comment>
<evidence type="ECO:0000256" key="4">
    <source>
        <dbReference type="ARBA" id="ARBA00023163"/>
    </source>
</evidence>
<name>A0A3P8LDC1_TSUPA</name>
<feature type="domain" description="HTH tetR-type" evidence="6">
    <location>
        <begin position="1"/>
        <end position="37"/>
    </location>
</feature>
<dbReference type="InterPro" id="IPR050109">
    <property type="entry name" value="HTH-type_TetR-like_transc_reg"/>
</dbReference>
<dbReference type="GO" id="GO:0000976">
    <property type="term" value="F:transcription cis-regulatory region binding"/>
    <property type="evidence" value="ECO:0007669"/>
    <property type="project" value="TreeGrafter"/>
</dbReference>
<dbReference type="Proteomes" id="UP000271626">
    <property type="component" value="Chromosome"/>
</dbReference>
<accession>A0A3P8LDC1</accession>
<keyword evidence="1" id="KW-0678">Repressor</keyword>
<dbReference type="PANTHER" id="PTHR30055:SF234">
    <property type="entry name" value="HTH-TYPE TRANSCRIPTIONAL REGULATOR BETI"/>
    <property type="match status" value="1"/>
</dbReference>
<dbReference type="PANTHER" id="PTHR30055">
    <property type="entry name" value="HTH-TYPE TRANSCRIPTIONAL REGULATOR RUTR"/>
    <property type="match status" value="1"/>
</dbReference>
<reference evidence="7 8" key="1">
    <citation type="submission" date="2018-12" db="EMBL/GenBank/DDBJ databases">
        <authorList>
            <consortium name="Pathogen Informatics"/>
        </authorList>
    </citation>
    <scope>NUCLEOTIDE SEQUENCE [LARGE SCALE GENOMIC DNA]</scope>
    <source>
        <strain evidence="7 8">NCTC10741</strain>
    </source>
</reference>